<gene>
    <name evidence="2" type="ORF">S1361_16725</name>
</gene>
<name>A0ABX7TTN4_STRCY</name>
<dbReference type="EMBL" id="CP071839">
    <property type="protein sequence ID" value="QTD98998.1"/>
    <property type="molecule type" value="Genomic_DNA"/>
</dbReference>
<sequence length="75" mass="7569">MPVGAGGCRRCRRVPEEGLVAGLTQAAISRLEHGKCMLAFALLERIAGAFGSALLVSVEPGRGVTVAFAGSGEAA</sequence>
<evidence type="ECO:0000313" key="2">
    <source>
        <dbReference type="EMBL" id="QTD98998.1"/>
    </source>
</evidence>
<accession>A0ABX7TTN4</accession>
<keyword evidence="3" id="KW-1185">Reference proteome</keyword>
<organism evidence="2 3">
    <name type="scientific">Streptomyces cyanogenus</name>
    <dbReference type="NCBI Taxonomy" id="80860"/>
    <lineage>
        <taxon>Bacteria</taxon>
        <taxon>Bacillati</taxon>
        <taxon>Actinomycetota</taxon>
        <taxon>Actinomycetes</taxon>
        <taxon>Kitasatosporales</taxon>
        <taxon>Streptomycetaceae</taxon>
        <taxon>Streptomyces</taxon>
    </lineage>
</organism>
<reference evidence="2 3" key="1">
    <citation type="submission" date="2021-03" db="EMBL/GenBank/DDBJ databases">
        <title>Complete genome sequence of Streptomyces cyanogenus S136, producer of anticancer angucycline landomycin A.</title>
        <authorList>
            <person name="Hrab P."/>
            <person name="Ruckert C."/>
            <person name="Busche T."/>
            <person name="Ostash I."/>
            <person name="Kalinowski J."/>
            <person name="Fedorenko V."/>
            <person name="Yushchuk O."/>
            <person name="Ostash B."/>
        </authorList>
    </citation>
    <scope>NUCLEOTIDE SEQUENCE [LARGE SCALE GENOMIC DNA]</scope>
    <source>
        <strain evidence="2 3">S136</strain>
    </source>
</reference>
<feature type="domain" description="HTH cro/C1-type" evidence="1">
    <location>
        <begin position="21"/>
        <end position="57"/>
    </location>
</feature>
<dbReference type="InterPro" id="IPR010982">
    <property type="entry name" value="Lambda_DNA-bd_dom_sf"/>
</dbReference>
<dbReference type="Gene3D" id="1.10.260.40">
    <property type="entry name" value="lambda repressor-like DNA-binding domains"/>
    <property type="match status" value="1"/>
</dbReference>
<dbReference type="Proteomes" id="UP000663908">
    <property type="component" value="Chromosome"/>
</dbReference>
<dbReference type="PROSITE" id="PS50943">
    <property type="entry name" value="HTH_CROC1"/>
    <property type="match status" value="1"/>
</dbReference>
<proteinExistence type="predicted"/>
<protein>
    <recommendedName>
        <fullName evidence="1">HTH cro/C1-type domain-containing protein</fullName>
    </recommendedName>
</protein>
<evidence type="ECO:0000259" key="1">
    <source>
        <dbReference type="PROSITE" id="PS50943"/>
    </source>
</evidence>
<dbReference type="InterPro" id="IPR001387">
    <property type="entry name" value="Cro/C1-type_HTH"/>
</dbReference>
<dbReference type="CDD" id="cd00093">
    <property type="entry name" value="HTH_XRE"/>
    <property type="match status" value="1"/>
</dbReference>
<evidence type="ECO:0000313" key="3">
    <source>
        <dbReference type="Proteomes" id="UP000663908"/>
    </source>
</evidence>